<evidence type="ECO:0000256" key="1">
    <source>
        <dbReference type="ARBA" id="ARBA00010923"/>
    </source>
</evidence>
<evidence type="ECO:0000256" key="3">
    <source>
        <dbReference type="ARBA" id="ARBA00023125"/>
    </source>
</evidence>
<name>A0AAE4I862_PHOVU</name>
<evidence type="ECO:0000313" key="5">
    <source>
        <dbReference type="EMBL" id="MDU0241109.1"/>
    </source>
</evidence>
<dbReference type="GO" id="GO:0004519">
    <property type="term" value="F:endonuclease activity"/>
    <property type="evidence" value="ECO:0007669"/>
    <property type="project" value="UniProtKB-KW"/>
</dbReference>
<keyword evidence="5" id="KW-0378">Hydrolase</keyword>
<dbReference type="Proteomes" id="UP001181239">
    <property type="component" value="Unassembled WGS sequence"/>
</dbReference>
<gene>
    <name evidence="5" type="ORF">RVH43_10910</name>
</gene>
<dbReference type="EMBL" id="JAWDET010000006">
    <property type="protein sequence ID" value="MDU0241109.1"/>
    <property type="molecule type" value="Genomic_DNA"/>
</dbReference>
<keyword evidence="5" id="KW-0540">Nuclease</keyword>
<dbReference type="Pfam" id="PF01420">
    <property type="entry name" value="Methylase_S"/>
    <property type="match status" value="1"/>
</dbReference>
<accession>A0AAE4I862</accession>
<comment type="similarity">
    <text evidence="1">Belongs to the type-I restriction system S methylase family.</text>
</comment>
<dbReference type="GO" id="GO:0003677">
    <property type="term" value="F:DNA binding"/>
    <property type="evidence" value="ECO:0007669"/>
    <property type="project" value="UniProtKB-KW"/>
</dbReference>
<evidence type="ECO:0000259" key="4">
    <source>
        <dbReference type="Pfam" id="PF01420"/>
    </source>
</evidence>
<dbReference type="InterPro" id="IPR044946">
    <property type="entry name" value="Restrct_endonuc_typeI_TRD_sf"/>
</dbReference>
<evidence type="ECO:0000256" key="2">
    <source>
        <dbReference type="ARBA" id="ARBA00022747"/>
    </source>
</evidence>
<proteinExistence type="inferred from homology"/>
<reference evidence="5" key="1">
    <citation type="submission" date="2023-10" db="EMBL/GenBank/DDBJ databases">
        <title>Genome of Potential pathogenic bacteria in Crohn's disease.</title>
        <authorList>
            <person name="Rodriguez-Palacios A."/>
        </authorList>
    </citation>
    <scope>NUCLEOTIDE SEQUENCE</scope>
    <source>
        <strain evidence="5">CavFT-hAR11</strain>
    </source>
</reference>
<protein>
    <submittedName>
        <fullName evidence="5">Restriction endonuclease subunit S</fullName>
        <ecNumber evidence="5">3.1.21.-</ecNumber>
    </submittedName>
</protein>
<keyword evidence="2" id="KW-0680">Restriction system</keyword>
<evidence type="ECO:0000313" key="6">
    <source>
        <dbReference type="Proteomes" id="UP001181239"/>
    </source>
</evidence>
<feature type="domain" description="Type I restriction modification DNA specificity" evidence="4">
    <location>
        <begin position="8"/>
        <end position="163"/>
    </location>
</feature>
<dbReference type="EC" id="3.1.21.-" evidence="5"/>
<dbReference type="Gene3D" id="3.90.220.20">
    <property type="entry name" value="DNA methylase specificity domains"/>
    <property type="match status" value="1"/>
</dbReference>
<dbReference type="GO" id="GO:0016787">
    <property type="term" value="F:hydrolase activity"/>
    <property type="evidence" value="ECO:0007669"/>
    <property type="project" value="UniProtKB-KW"/>
</dbReference>
<dbReference type="RefSeq" id="WP_117795028.1">
    <property type="nucleotide sequence ID" value="NZ_JAKKWW010000001.1"/>
</dbReference>
<dbReference type="SUPFAM" id="SSF116734">
    <property type="entry name" value="DNA methylase specificity domain"/>
    <property type="match status" value="1"/>
</dbReference>
<dbReference type="InterPro" id="IPR000055">
    <property type="entry name" value="Restrct_endonuc_typeI_TRD"/>
</dbReference>
<keyword evidence="3" id="KW-0238">DNA-binding</keyword>
<keyword evidence="5" id="KW-0255">Endonuclease</keyword>
<dbReference type="AlphaFoldDB" id="A0AAE4I862"/>
<dbReference type="GO" id="GO:0009307">
    <property type="term" value="P:DNA restriction-modification system"/>
    <property type="evidence" value="ECO:0007669"/>
    <property type="project" value="UniProtKB-KW"/>
</dbReference>
<organism evidence="5 6">
    <name type="scientific">Phocaeicola vulgatus</name>
    <name type="common">Bacteroides vulgatus</name>
    <dbReference type="NCBI Taxonomy" id="821"/>
    <lineage>
        <taxon>Bacteria</taxon>
        <taxon>Pseudomonadati</taxon>
        <taxon>Bacteroidota</taxon>
        <taxon>Bacteroidia</taxon>
        <taxon>Bacteroidales</taxon>
        <taxon>Bacteroidaceae</taxon>
        <taxon>Phocaeicola</taxon>
    </lineage>
</organism>
<sequence length="175" mass="19898">MKQIDILNWHEFVIRDLFEIKRPEARSQMDYDEGEVPFVASGNFNNGVLKYLKPKNDKDIDLGNCITVSPIDGSSFYQECNFLGRGGAGSSIILLYNPKLNRYNGNFIATVIRSVCKKYMYSDMANKDVIGLEKIKLPVYSSGEPNWKYMEQYMKNIESQVRTSIDKLTNVIGGG</sequence>
<comment type="caution">
    <text evidence="5">The sequence shown here is derived from an EMBL/GenBank/DDBJ whole genome shotgun (WGS) entry which is preliminary data.</text>
</comment>